<dbReference type="EMBL" id="FOXO01000006">
    <property type="protein sequence ID" value="SFP71368.1"/>
    <property type="molecule type" value="Genomic_DNA"/>
</dbReference>
<reference evidence="2" key="1">
    <citation type="submission" date="2016-10" db="EMBL/GenBank/DDBJ databases">
        <authorList>
            <person name="Varghese N."/>
            <person name="Submissions S."/>
        </authorList>
    </citation>
    <scope>NUCLEOTIDE SEQUENCE [LARGE SCALE GENOMIC DNA]</scope>
    <source>
        <strain evidence="2">P18</strain>
    </source>
</reference>
<keyword evidence="2" id="KW-1185">Reference proteome</keyword>
<dbReference type="Proteomes" id="UP000182624">
    <property type="component" value="Unassembled WGS sequence"/>
</dbReference>
<proteinExistence type="predicted"/>
<dbReference type="RefSeq" id="WP_143087425.1">
    <property type="nucleotide sequence ID" value="NZ_FOXO01000006.1"/>
</dbReference>
<gene>
    <name evidence="1" type="ORF">SAMN04487928_106126</name>
</gene>
<evidence type="ECO:0000313" key="2">
    <source>
        <dbReference type="Proteomes" id="UP000182624"/>
    </source>
</evidence>
<dbReference type="AlphaFoldDB" id="A0A1I5SKW6"/>
<protein>
    <submittedName>
        <fullName evidence="1">Uncharacterized protein</fullName>
    </submittedName>
</protein>
<accession>A0A1I5SKW6</accession>
<sequence length="109" mass="12726">MSSSIRTTQEILSIELHRYKKEIGHMTNEEWNLLTDWVYSGHSPYTNGDGVFDDDGWPLDYINTLRSWNEMQEYCDSLNDVVFHDYANLPDGNALDFPDDFLNAKDLPF</sequence>
<name>A0A1I5SKW6_9FIRM</name>
<dbReference type="OrthoDB" id="2004470at2"/>
<evidence type="ECO:0000313" key="1">
    <source>
        <dbReference type="EMBL" id="SFP71368.1"/>
    </source>
</evidence>
<organism evidence="1 2">
    <name type="scientific">Butyrivibrio proteoclasticus</name>
    <dbReference type="NCBI Taxonomy" id="43305"/>
    <lineage>
        <taxon>Bacteria</taxon>
        <taxon>Bacillati</taxon>
        <taxon>Bacillota</taxon>
        <taxon>Clostridia</taxon>
        <taxon>Lachnospirales</taxon>
        <taxon>Lachnospiraceae</taxon>
        <taxon>Butyrivibrio</taxon>
    </lineage>
</organism>